<dbReference type="GO" id="GO:0007585">
    <property type="term" value="P:respiratory gaseous exchange by respiratory system"/>
    <property type="evidence" value="ECO:0007669"/>
    <property type="project" value="InterPro"/>
</dbReference>
<evidence type="ECO:0000256" key="5">
    <source>
        <dbReference type="ARBA" id="ARBA00022827"/>
    </source>
</evidence>
<dbReference type="AlphaFoldDB" id="A0AAZ3QJ32"/>
<reference evidence="11" key="1">
    <citation type="journal article" date="2018" name="PLoS ONE">
        <title>Chinook salmon (Oncorhynchus tshawytscha) genome and transcriptome.</title>
        <authorList>
            <person name="Christensen K.A."/>
            <person name="Leong J.S."/>
            <person name="Sakhrani D."/>
            <person name="Biagi C.A."/>
            <person name="Minkley D.R."/>
            <person name="Withler R.E."/>
            <person name="Rondeau E.B."/>
            <person name="Koop B.F."/>
            <person name="Devlin R.H."/>
        </authorList>
    </citation>
    <scope>NUCLEOTIDE SEQUENCE [LARGE SCALE GENOMIC DNA]</scope>
</reference>
<evidence type="ECO:0000256" key="8">
    <source>
        <dbReference type="SAM" id="MobiDB-lite"/>
    </source>
</evidence>
<dbReference type="Gene3D" id="1.20.140.10">
    <property type="entry name" value="Butyryl-CoA Dehydrogenase, subunit A, domain 3"/>
    <property type="match status" value="1"/>
</dbReference>
<evidence type="ECO:0000256" key="2">
    <source>
        <dbReference type="ARBA" id="ARBA00005189"/>
    </source>
</evidence>
<reference evidence="10" key="2">
    <citation type="submission" date="2025-08" db="UniProtKB">
        <authorList>
            <consortium name="Ensembl"/>
        </authorList>
    </citation>
    <scope>IDENTIFICATION</scope>
</reference>
<dbReference type="InterPro" id="IPR036250">
    <property type="entry name" value="AcylCo_DH-like_C"/>
</dbReference>
<evidence type="ECO:0000256" key="1">
    <source>
        <dbReference type="ARBA" id="ARBA00001974"/>
    </source>
</evidence>
<comment type="pathway">
    <text evidence="2">Lipid metabolism.</text>
</comment>
<comment type="similarity">
    <text evidence="3">Belongs to the acyl-CoA dehydrogenase family.</text>
</comment>
<accession>A0AAZ3QJ32</accession>
<dbReference type="PANTHER" id="PTHR43884:SF1">
    <property type="entry name" value="SHORT_BRANCHED CHAIN SPECIFIC ACYL-COA DEHYDROGENASE, MITOCHONDRIAL"/>
    <property type="match status" value="1"/>
</dbReference>
<keyword evidence="11" id="KW-1185">Reference proteome</keyword>
<dbReference type="Pfam" id="PF00441">
    <property type="entry name" value="Acyl-CoA_dh_1"/>
    <property type="match status" value="1"/>
</dbReference>
<comment type="catalytic activity">
    <reaction evidence="7">
        <text>hexanoyl-CoA + oxidized [electron-transfer flavoprotein] + H(+) = (2E)-hexenoyl-CoA + reduced [electron-transfer flavoprotein]</text>
        <dbReference type="Rhea" id="RHEA:43464"/>
        <dbReference type="Rhea" id="RHEA-COMP:10685"/>
        <dbReference type="Rhea" id="RHEA-COMP:10686"/>
        <dbReference type="ChEBI" id="CHEBI:15378"/>
        <dbReference type="ChEBI" id="CHEBI:57692"/>
        <dbReference type="ChEBI" id="CHEBI:58307"/>
        <dbReference type="ChEBI" id="CHEBI:62077"/>
        <dbReference type="ChEBI" id="CHEBI:62620"/>
    </reaction>
    <physiologicalReaction direction="left-to-right" evidence="7">
        <dbReference type="Rhea" id="RHEA:43465"/>
    </physiologicalReaction>
</comment>
<dbReference type="GeneTree" id="ENSGT00940000156525"/>
<comment type="cofactor">
    <cofactor evidence="1">
        <name>FAD</name>
        <dbReference type="ChEBI" id="CHEBI:57692"/>
    </cofactor>
</comment>
<evidence type="ECO:0000313" key="10">
    <source>
        <dbReference type="Ensembl" id="ENSOTSP00005128573.1"/>
    </source>
</evidence>
<dbReference type="InterPro" id="IPR018051">
    <property type="entry name" value="SP-C_palmitoylation_site"/>
</dbReference>
<keyword evidence="6" id="KW-0560">Oxidoreductase</keyword>
<proteinExistence type="inferred from homology"/>
<dbReference type="SUPFAM" id="SSF47203">
    <property type="entry name" value="Acyl-CoA dehydrogenase C-terminal domain-like"/>
    <property type="match status" value="1"/>
</dbReference>
<evidence type="ECO:0000256" key="4">
    <source>
        <dbReference type="ARBA" id="ARBA00022630"/>
    </source>
</evidence>
<dbReference type="SUPFAM" id="SSF56645">
    <property type="entry name" value="Acyl-CoA dehydrogenase NM domain-like"/>
    <property type="match status" value="1"/>
</dbReference>
<keyword evidence="5" id="KW-0274">FAD</keyword>
<dbReference type="InterPro" id="IPR009100">
    <property type="entry name" value="AcylCoA_DH/oxidase_NM_dom_sf"/>
</dbReference>
<feature type="domain" description="Acyl-CoA dehydrogenase/oxidase C-terminal" evidence="9">
    <location>
        <begin position="92"/>
        <end position="185"/>
    </location>
</feature>
<evidence type="ECO:0000313" key="11">
    <source>
        <dbReference type="Proteomes" id="UP000694402"/>
    </source>
</evidence>
<dbReference type="InterPro" id="IPR046373">
    <property type="entry name" value="Acyl-CoA_Oxase/DH_mid-dom_sf"/>
</dbReference>
<protein>
    <recommendedName>
        <fullName evidence="9">Acyl-CoA dehydrogenase/oxidase C-terminal domain-containing protein</fullName>
    </recommendedName>
</protein>
<sequence>TVVPDLVHVMMLIPCCPVGWFPDLSMLVVSALSSSFCRQGHRGISCFIVDRDTEGLQIGKKENKLGLRASSTCPLNLDNIKVPEKNVLGQIGHGYKYAIGMLNEGRIGMRCSDAGTGSGLLRPGRSYTRQRVQFGKRIFDFQAMQHQIAHVATQIEAARLLTYNAARLKEAGRSFSSRRPACQVLHSEVKGSRPAREWGPGVGSPARRGVPPCSEGVPPCSEWGPALLERGPALLGEGSRPARRGVPP</sequence>
<dbReference type="InterPro" id="IPR009075">
    <property type="entry name" value="AcylCo_DH/oxidase_C"/>
</dbReference>
<dbReference type="PANTHER" id="PTHR43884">
    <property type="entry name" value="ACYL-COA DEHYDROGENASE"/>
    <property type="match status" value="1"/>
</dbReference>
<evidence type="ECO:0000256" key="7">
    <source>
        <dbReference type="ARBA" id="ARBA00049192"/>
    </source>
</evidence>
<evidence type="ECO:0000259" key="9">
    <source>
        <dbReference type="Pfam" id="PF00441"/>
    </source>
</evidence>
<feature type="region of interest" description="Disordered" evidence="8">
    <location>
        <begin position="193"/>
        <end position="217"/>
    </location>
</feature>
<dbReference type="GO" id="GO:0005739">
    <property type="term" value="C:mitochondrion"/>
    <property type="evidence" value="ECO:0007669"/>
    <property type="project" value="TreeGrafter"/>
</dbReference>
<organism evidence="10 11">
    <name type="scientific">Oncorhynchus tshawytscha</name>
    <name type="common">Chinook salmon</name>
    <name type="synonym">Salmo tshawytscha</name>
    <dbReference type="NCBI Taxonomy" id="74940"/>
    <lineage>
        <taxon>Eukaryota</taxon>
        <taxon>Metazoa</taxon>
        <taxon>Chordata</taxon>
        <taxon>Craniata</taxon>
        <taxon>Vertebrata</taxon>
        <taxon>Euteleostomi</taxon>
        <taxon>Actinopterygii</taxon>
        <taxon>Neopterygii</taxon>
        <taxon>Teleostei</taxon>
        <taxon>Protacanthopterygii</taxon>
        <taxon>Salmoniformes</taxon>
        <taxon>Salmonidae</taxon>
        <taxon>Salmoninae</taxon>
        <taxon>Oncorhynchus</taxon>
    </lineage>
</organism>
<keyword evidence="4" id="KW-0285">Flavoprotein</keyword>
<evidence type="ECO:0000256" key="3">
    <source>
        <dbReference type="ARBA" id="ARBA00009347"/>
    </source>
</evidence>
<reference evidence="10" key="3">
    <citation type="submission" date="2025-09" db="UniProtKB">
        <authorList>
            <consortium name="Ensembl"/>
        </authorList>
    </citation>
    <scope>IDENTIFICATION</scope>
</reference>
<evidence type="ECO:0000256" key="6">
    <source>
        <dbReference type="ARBA" id="ARBA00023002"/>
    </source>
</evidence>
<dbReference type="GO" id="GO:0003995">
    <property type="term" value="F:acyl-CoA dehydrogenase activity"/>
    <property type="evidence" value="ECO:0007669"/>
    <property type="project" value="TreeGrafter"/>
</dbReference>
<dbReference type="Ensembl" id="ENSOTST00005164906.1">
    <property type="protein sequence ID" value="ENSOTSP00005128573.1"/>
    <property type="gene ID" value="ENSOTSG00005066232.1"/>
</dbReference>
<name>A0AAZ3QJ32_ONCTS</name>
<dbReference type="Proteomes" id="UP000694402">
    <property type="component" value="Unassembled WGS sequence"/>
</dbReference>
<dbReference type="Gene3D" id="2.40.110.10">
    <property type="entry name" value="Butyryl-CoA Dehydrogenase, subunit A, domain 2"/>
    <property type="match status" value="1"/>
</dbReference>
<dbReference type="GO" id="GO:0005576">
    <property type="term" value="C:extracellular region"/>
    <property type="evidence" value="ECO:0007669"/>
    <property type="project" value="InterPro"/>
</dbReference>
<dbReference type="PROSITE" id="PS00341">
    <property type="entry name" value="SURFACT_PALMITOYL"/>
    <property type="match status" value="1"/>
</dbReference>